<dbReference type="SUPFAM" id="SSF56112">
    <property type="entry name" value="Protein kinase-like (PK-like)"/>
    <property type="match status" value="1"/>
</dbReference>
<dbReference type="InterPro" id="IPR050205">
    <property type="entry name" value="CDPK_Ser/Thr_kinases"/>
</dbReference>
<proteinExistence type="inferred from homology"/>
<keyword evidence="4" id="KW-0418">Kinase</keyword>
<evidence type="ECO:0000256" key="1">
    <source>
        <dbReference type="ARBA" id="ARBA00022527"/>
    </source>
</evidence>
<evidence type="ECO:0000256" key="7">
    <source>
        <dbReference type="RuleBase" id="RU000304"/>
    </source>
</evidence>
<comment type="similarity">
    <text evidence="7">Belongs to the protein kinase superfamily.</text>
</comment>
<evidence type="ECO:0000256" key="3">
    <source>
        <dbReference type="ARBA" id="ARBA00022741"/>
    </source>
</evidence>
<evidence type="ECO:0000256" key="2">
    <source>
        <dbReference type="ARBA" id="ARBA00022679"/>
    </source>
</evidence>
<dbReference type="InterPro" id="IPR000719">
    <property type="entry name" value="Prot_kinase_dom"/>
</dbReference>
<keyword evidence="5 6" id="KW-0067">ATP-binding</keyword>
<dbReference type="EMBL" id="JALJOR010000006">
    <property type="protein sequence ID" value="KAK9815290.1"/>
    <property type="molecule type" value="Genomic_DNA"/>
</dbReference>
<evidence type="ECO:0000256" key="6">
    <source>
        <dbReference type="PROSITE-ProRule" id="PRU10141"/>
    </source>
</evidence>
<name>A0AAW1Q073_9CHLO</name>
<accession>A0AAW1Q073</accession>
<evidence type="ECO:0000256" key="4">
    <source>
        <dbReference type="ARBA" id="ARBA00022777"/>
    </source>
</evidence>
<dbReference type="GO" id="GO:0005524">
    <property type="term" value="F:ATP binding"/>
    <property type="evidence" value="ECO:0007669"/>
    <property type="project" value="UniProtKB-UniRule"/>
</dbReference>
<dbReference type="Gene3D" id="1.10.510.10">
    <property type="entry name" value="Transferase(Phosphotransferase) domain 1"/>
    <property type="match status" value="1"/>
</dbReference>
<evidence type="ECO:0000313" key="9">
    <source>
        <dbReference type="EMBL" id="KAK9815290.1"/>
    </source>
</evidence>
<feature type="binding site" evidence="6">
    <location>
        <position position="59"/>
    </location>
    <ligand>
        <name>ATP</name>
        <dbReference type="ChEBI" id="CHEBI:30616"/>
    </ligand>
</feature>
<organism evidence="9 10">
    <name type="scientific">[Myrmecia] bisecta</name>
    <dbReference type="NCBI Taxonomy" id="41462"/>
    <lineage>
        <taxon>Eukaryota</taxon>
        <taxon>Viridiplantae</taxon>
        <taxon>Chlorophyta</taxon>
        <taxon>core chlorophytes</taxon>
        <taxon>Trebouxiophyceae</taxon>
        <taxon>Trebouxiales</taxon>
        <taxon>Trebouxiaceae</taxon>
        <taxon>Myrmecia</taxon>
    </lineage>
</organism>
<evidence type="ECO:0000313" key="10">
    <source>
        <dbReference type="Proteomes" id="UP001489004"/>
    </source>
</evidence>
<dbReference type="InterPro" id="IPR011009">
    <property type="entry name" value="Kinase-like_dom_sf"/>
</dbReference>
<keyword evidence="1 7" id="KW-0723">Serine/threonine-protein kinase</keyword>
<sequence>MSAHSFTVLWEEEGFEIGSGRHCEGFHDRFHLGEQLGRGSFGVVHSATDKVTNEEYAVKIISKAPAAGSRPFILEKVNLEVDFLKRLSNCPHCLYLRGNYQDPKNLYIVTEWCRGGDLATLLKARGRLSEAETCRVISDVLTVLIECHSRRICYGDIKPANMLLMRPYPDINVKVADFGLCTFIDPPGIRVKKCKGTPTYMSPEVYMGHYGIECDLWSLGMMTYQLLSGKLPFWERDAACPSPFRVMVAVLNQQVKFDDPCWQGISDEAKDFVKRLLDRNTSTRLTARQALKHPWISLSTLQRSEGLVKSNVVELPSRRRPAGAVLADA</sequence>
<dbReference type="PROSITE" id="PS50011">
    <property type="entry name" value="PROTEIN_KINASE_DOM"/>
    <property type="match status" value="1"/>
</dbReference>
<dbReference type="PANTHER" id="PTHR24349">
    <property type="entry name" value="SERINE/THREONINE-PROTEIN KINASE"/>
    <property type="match status" value="1"/>
</dbReference>
<keyword evidence="3 6" id="KW-0547">Nucleotide-binding</keyword>
<evidence type="ECO:0000256" key="5">
    <source>
        <dbReference type="ARBA" id="ARBA00022840"/>
    </source>
</evidence>
<keyword evidence="10" id="KW-1185">Reference proteome</keyword>
<reference evidence="9 10" key="1">
    <citation type="journal article" date="2024" name="Nat. Commun.">
        <title>Phylogenomics reveals the evolutionary origins of lichenization in chlorophyte algae.</title>
        <authorList>
            <person name="Puginier C."/>
            <person name="Libourel C."/>
            <person name="Otte J."/>
            <person name="Skaloud P."/>
            <person name="Haon M."/>
            <person name="Grisel S."/>
            <person name="Petersen M."/>
            <person name="Berrin J.G."/>
            <person name="Delaux P.M."/>
            <person name="Dal Grande F."/>
            <person name="Keller J."/>
        </authorList>
    </citation>
    <scope>NUCLEOTIDE SEQUENCE [LARGE SCALE GENOMIC DNA]</scope>
    <source>
        <strain evidence="9 10">SAG 2043</strain>
    </source>
</reference>
<dbReference type="InterPro" id="IPR017441">
    <property type="entry name" value="Protein_kinase_ATP_BS"/>
</dbReference>
<dbReference type="Pfam" id="PF00069">
    <property type="entry name" value="Pkinase"/>
    <property type="match status" value="1"/>
</dbReference>
<feature type="domain" description="Protein kinase" evidence="8">
    <location>
        <begin position="30"/>
        <end position="296"/>
    </location>
</feature>
<dbReference type="Proteomes" id="UP001489004">
    <property type="component" value="Unassembled WGS sequence"/>
</dbReference>
<keyword evidence="2" id="KW-0808">Transferase</keyword>
<dbReference type="CDD" id="cd05117">
    <property type="entry name" value="STKc_CAMK"/>
    <property type="match status" value="1"/>
</dbReference>
<dbReference type="InterPro" id="IPR008271">
    <property type="entry name" value="Ser/Thr_kinase_AS"/>
</dbReference>
<gene>
    <name evidence="9" type="ORF">WJX72_001107</name>
</gene>
<dbReference type="AlphaFoldDB" id="A0AAW1Q073"/>
<dbReference type="PROSITE" id="PS00107">
    <property type="entry name" value="PROTEIN_KINASE_ATP"/>
    <property type="match status" value="1"/>
</dbReference>
<dbReference type="PROSITE" id="PS00108">
    <property type="entry name" value="PROTEIN_KINASE_ST"/>
    <property type="match status" value="1"/>
</dbReference>
<evidence type="ECO:0000259" key="8">
    <source>
        <dbReference type="PROSITE" id="PS50011"/>
    </source>
</evidence>
<dbReference type="SMART" id="SM00220">
    <property type="entry name" value="S_TKc"/>
    <property type="match status" value="1"/>
</dbReference>
<protein>
    <recommendedName>
        <fullName evidence="8">Protein kinase domain-containing protein</fullName>
    </recommendedName>
</protein>
<dbReference type="GO" id="GO:0004674">
    <property type="term" value="F:protein serine/threonine kinase activity"/>
    <property type="evidence" value="ECO:0007669"/>
    <property type="project" value="UniProtKB-KW"/>
</dbReference>
<comment type="caution">
    <text evidence="9">The sequence shown here is derived from an EMBL/GenBank/DDBJ whole genome shotgun (WGS) entry which is preliminary data.</text>
</comment>